<sequence>MPFLQMEPQAGKKRKRTEKANTRPSKIKSAQPSDEQTLEDEVLQLESQVLESRKHYNNIPKLLALARRQDLITDDTLLSAIALCRIYTRLFASDALAKSKEEDGTEEVIVRWLRERLDEYIQLLCDSVRDGSETVQSPLLSLAMRMVKEQINYDGSKEWTKGIFPRVVDAALAGGEIIWEEFCATFCAEYDDVRVFTLVHLTERLHTNPDEELVNATINLLLELKPPPEENDKTTLFASQIAKGVQNLVSSKKQRKAAQGAWLAILKSPLSKQQNKQILGALVDSIVPWFTKVEMLMDYLTDSFNVGGATSLLALSGLFHLMQERNLDYPSFYQKLYSLLDEDLLHSKHRSRFFRLLDVFMGSTHLPAALVASFIKRLSRLALHAPPAAIVVVVPWIYNMFKRHPQCTFMLHRTARTAEQRAAWETEGFKDPFDASETDPMETQAIDSSVWEIVTLQSHWHPNVATLAKIVSEQFTKQSYNLEDFLDHSYKSLLDAELGKEMKKTPVVEWEIPKHVFLEETAGVEGLNVFGMLMRDVIQESS</sequence>
<organism evidence="7 8">
    <name type="scientific">Verruconis gallopava</name>
    <dbReference type="NCBI Taxonomy" id="253628"/>
    <lineage>
        <taxon>Eukaryota</taxon>
        <taxon>Fungi</taxon>
        <taxon>Dikarya</taxon>
        <taxon>Ascomycota</taxon>
        <taxon>Pezizomycotina</taxon>
        <taxon>Dothideomycetes</taxon>
        <taxon>Pleosporomycetidae</taxon>
        <taxon>Venturiales</taxon>
        <taxon>Sympoventuriaceae</taxon>
        <taxon>Verruconis</taxon>
    </lineage>
</organism>
<dbReference type="Proteomes" id="UP000053259">
    <property type="component" value="Unassembled WGS sequence"/>
</dbReference>
<evidence type="ECO:0000256" key="5">
    <source>
        <dbReference type="SAM" id="MobiDB-lite"/>
    </source>
</evidence>
<protein>
    <recommendedName>
        <fullName evidence="6">CCAAT-binding factor domain-containing protein</fullName>
    </recommendedName>
</protein>
<keyword evidence="4" id="KW-1133">Transmembrane helix</keyword>
<dbReference type="GO" id="GO:0031965">
    <property type="term" value="C:nuclear membrane"/>
    <property type="evidence" value="ECO:0007669"/>
    <property type="project" value="UniProtKB-SubCell"/>
</dbReference>
<dbReference type="GeneID" id="27312835"/>
<evidence type="ECO:0000256" key="1">
    <source>
        <dbReference type="ARBA" id="ARBA00004232"/>
    </source>
</evidence>
<dbReference type="RefSeq" id="XP_016213909.1">
    <property type="nucleotide sequence ID" value="XM_016358291.1"/>
</dbReference>
<dbReference type="VEuPathDB" id="FungiDB:PV09_04862"/>
<keyword evidence="3" id="KW-0812">Transmembrane</keyword>
<dbReference type="FunCoup" id="A0A0D2AC14">
    <property type="interactions" value="604"/>
</dbReference>
<feature type="region of interest" description="Disordered" evidence="5">
    <location>
        <begin position="1"/>
        <end position="38"/>
    </location>
</feature>
<dbReference type="PANTHER" id="PTHR12455:SF0">
    <property type="entry name" value="NUCLEOLAR COMPLEX PROTEIN 4 HOMOLOG"/>
    <property type="match status" value="1"/>
</dbReference>
<dbReference type="InParanoid" id="A0A0D2AC14"/>
<reference evidence="7 8" key="1">
    <citation type="submission" date="2015-01" db="EMBL/GenBank/DDBJ databases">
        <title>The Genome Sequence of Ochroconis gallopava CBS43764.</title>
        <authorList>
            <consortium name="The Broad Institute Genomics Platform"/>
            <person name="Cuomo C."/>
            <person name="de Hoog S."/>
            <person name="Gorbushina A."/>
            <person name="Stielow B."/>
            <person name="Teixiera M."/>
            <person name="Abouelleil A."/>
            <person name="Chapman S.B."/>
            <person name="Priest M."/>
            <person name="Young S.K."/>
            <person name="Wortman J."/>
            <person name="Nusbaum C."/>
            <person name="Birren B."/>
        </authorList>
    </citation>
    <scope>NUCLEOTIDE SEQUENCE [LARGE SCALE GENOMIC DNA]</scope>
    <source>
        <strain evidence="7 8">CBS 43764</strain>
    </source>
</reference>
<comment type="subcellular location">
    <subcellularLocation>
        <location evidence="1">Nucleus membrane</location>
        <topology evidence="1">Multi-pass membrane protein</topology>
    </subcellularLocation>
</comment>
<dbReference type="GO" id="GO:0042254">
    <property type="term" value="P:ribosome biogenesis"/>
    <property type="evidence" value="ECO:0007669"/>
    <property type="project" value="InterPro"/>
</dbReference>
<name>A0A0D2AC14_9PEZI</name>
<dbReference type="GO" id="GO:0030692">
    <property type="term" value="C:Noc4p-Nop14p complex"/>
    <property type="evidence" value="ECO:0007669"/>
    <property type="project" value="TreeGrafter"/>
</dbReference>
<feature type="domain" description="CCAAT-binding factor" evidence="6">
    <location>
        <begin position="311"/>
        <end position="468"/>
    </location>
</feature>
<dbReference type="InterPro" id="IPR027193">
    <property type="entry name" value="Noc4"/>
</dbReference>
<dbReference type="PANTHER" id="PTHR12455">
    <property type="entry name" value="NUCLEOLAR COMPLEX PROTEIN 4"/>
    <property type="match status" value="1"/>
</dbReference>
<evidence type="ECO:0000313" key="7">
    <source>
        <dbReference type="EMBL" id="KIW04040.1"/>
    </source>
</evidence>
<dbReference type="GO" id="GO:0032040">
    <property type="term" value="C:small-subunit processome"/>
    <property type="evidence" value="ECO:0007669"/>
    <property type="project" value="TreeGrafter"/>
</dbReference>
<evidence type="ECO:0000313" key="8">
    <source>
        <dbReference type="Proteomes" id="UP000053259"/>
    </source>
</evidence>
<keyword evidence="4" id="KW-0472">Membrane</keyword>
<dbReference type="Pfam" id="PF03914">
    <property type="entry name" value="CBF"/>
    <property type="match status" value="1"/>
</dbReference>
<dbReference type="InterPro" id="IPR005612">
    <property type="entry name" value="CCAAT-binding_factor"/>
</dbReference>
<dbReference type="STRING" id="253628.A0A0D2AC14"/>
<dbReference type="EMBL" id="KN847542">
    <property type="protein sequence ID" value="KIW04040.1"/>
    <property type="molecule type" value="Genomic_DNA"/>
</dbReference>
<evidence type="ECO:0000256" key="4">
    <source>
        <dbReference type="ARBA" id="ARBA00022989"/>
    </source>
</evidence>
<dbReference type="HOGENOM" id="CLU_015945_1_0_1"/>
<evidence type="ECO:0000256" key="2">
    <source>
        <dbReference type="ARBA" id="ARBA00007797"/>
    </source>
</evidence>
<comment type="similarity">
    <text evidence="2">Belongs to the CBF/MAK21 family.</text>
</comment>
<dbReference type="SUPFAM" id="SSF48371">
    <property type="entry name" value="ARM repeat"/>
    <property type="match status" value="1"/>
</dbReference>
<keyword evidence="8" id="KW-1185">Reference proteome</keyword>
<feature type="compositionally biased region" description="Polar residues" evidence="5">
    <location>
        <begin position="22"/>
        <end position="35"/>
    </location>
</feature>
<proteinExistence type="inferred from homology"/>
<accession>A0A0D2AC14</accession>
<evidence type="ECO:0000259" key="6">
    <source>
        <dbReference type="Pfam" id="PF03914"/>
    </source>
</evidence>
<dbReference type="OrthoDB" id="10263185at2759"/>
<dbReference type="AlphaFoldDB" id="A0A0D2AC14"/>
<evidence type="ECO:0000256" key="3">
    <source>
        <dbReference type="ARBA" id="ARBA00022692"/>
    </source>
</evidence>
<gene>
    <name evidence="7" type="ORF">PV09_04862</name>
</gene>
<dbReference type="InterPro" id="IPR016024">
    <property type="entry name" value="ARM-type_fold"/>
</dbReference>